<dbReference type="NCBIfam" id="TIGR03083">
    <property type="entry name" value="maleylpyruvate isomerase family mycothiol-dependent enzyme"/>
    <property type="match status" value="1"/>
</dbReference>
<proteinExistence type="predicted"/>
<protein>
    <submittedName>
        <fullName evidence="2">Uncharacterized protein (TIGR03085 family)</fullName>
    </submittedName>
</protein>
<feature type="domain" description="Mycothiol-dependent maleylpyruvate isomerase metal-binding" evidence="1">
    <location>
        <begin position="9"/>
        <end position="49"/>
    </location>
</feature>
<dbReference type="EMBL" id="JAVDYF010000001">
    <property type="protein sequence ID" value="MDR7355915.1"/>
    <property type="molecule type" value="Genomic_DNA"/>
</dbReference>
<evidence type="ECO:0000313" key="2">
    <source>
        <dbReference type="EMBL" id="MDR7355915.1"/>
    </source>
</evidence>
<sequence>MKLAQKERQRLVALMHAKGPHAPTLCEGWTVHDLLVHMVIRENQFTDALGMFIPRFARRLERASEDLKSKDFFELIDRFAAGPHKYSPFRYLDKYINVAEYFIHHEDVRRAHNGVAAQEHFTADTSGEGANNFHESAPVADTLPRKFTPEEEKELHTVLKVLAPLLVAKSEIPVILEPYGYPRMVAKDRRGVAPSGDHVITIRGSVGEILLFLYGRECALVETTGDRSKLRRSKI</sequence>
<keyword evidence="3" id="KW-1185">Reference proteome</keyword>
<reference evidence="2 3" key="1">
    <citation type="submission" date="2023-07" db="EMBL/GenBank/DDBJ databases">
        <title>Sequencing the genomes of 1000 actinobacteria strains.</title>
        <authorList>
            <person name="Klenk H.-P."/>
        </authorList>
    </citation>
    <scope>NUCLEOTIDE SEQUENCE [LARGE SCALE GENOMIC DNA]</scope>
    <source>
        <strain evidence="2 3">DSM 44508</strain>
    </source>
</reference>
<gene>
    <name evidence="2" type="ORF">J2S37_002453</name>
</gene>
<dbReference type="InterPro" id="IPR017519">
    <property type="entry name" value="CHP03085"/>
</dbReference>
<dbReference type="InterPro" id="IPR034660">
    <property type="entry name" value="DinB/YfiT-like"/>
</dbReference>
<organism evidence="2 3">
    <name type="scientific">Corynebacterium felinum</name>
    <dbReference type="NCBI Taxonomy" id="131318"/>
    <lineage>
        <taxon>Bacteria</taxon>
        <taxon>Bacillati</taxon>
        <taxon>Actinomycetota</taxon>
        <taxon>Actinomycetes</taxon>
        <taxon>Mycobacteriales</taxon>
        <taxon>Corynebacteriaceae</taxon>
        <taxon>Corynebacterium</taxon>
    </lineage>
</organism>
<comment type="caution">
    <text evidence="2">The sequence shown here is derived from an EMBL/GenBank/DDBJ whole genome shotgun (WGS) entry which is preliminary data.</text>
</comment>
<dbReference type="InterPro" id="IPR017517">
    <property type="entry name" value="Maleyloyr_isom"/>
</dbReference>
<evidence type="ECO:0000259" key="1">
    <source>
        <dbReference type="Pfam" id="PF11716"/>
    </source>
</evidence>
<dbReference type="Pfam" id="PF11716">
    <property type="entry name" value="MDMPI_N"/>
    <property type="match status" value="1"/>
</dbReference>
<dbReference type="RefSeq" id="WP_277103740.1">
    <property type="nucleotide sequence ID" value="NZ_BAAAJS010000022.1"/>
</dbReference>
<accession>A0ABU2BBB5</accession>
<dbReference type="SUPFAM" id="SSF109854">
    <property type="entry name" value="DinB/YfiT-like putative metalloenzymes"/>
    <property type="match status" value="1"/>
</dbReference>
<dbReference type="NCBIfam" id="TIGR03085">
    <property type="entry name" value="TIGR03085 family metal-binding protein"/>
    <property type="match status" value="1"/>
</dbReference>
<dbReference type="Proteomes" id="UP001183619">
    <property type="component" value="Unassembled WGS sequence"/>
</dbReference>
<evidence type="ECO:0000313" key="3">
    <source>
        <dbReference type="Proteomes" id="UP001183619"/>
    </source>
</evidence>
<name>A0ABU2BBB5_9CORY</name>
<dbReference type="InterPro" id="IPR024344">
    <property type="entry name" value="MDMPI_metal-binding"/>
</dbReference>